<sequence>MQPRPHPTLAVAFWSPKFILDVHLGLLKARSHSMEEHIGQLWHRLITRAAATGYPQAAVELTQISKAVGVLFRALGGDGGLRVEATTATAHGARRHWLQRLAGTHQQIELCWRDAEALRLPARIDCFPKKALNRDLYLWLAALAAGEIDPTQPWFQLNQALTKKTLQRFPGLQPRYQRLVKAQLALRPNLARLSPDEAAVERAIQLALRQPGSVTKWPLAKRPHQPVYLWLHPSPPVSASLVVVATPDESPTQESGKKAVDDKRRRRGERTEMPDGKKGLLAFRLESLFTMAEYTKVDRCTDDEENIEAAKQALDDMEMVSVARDNKPAASSLRFDLDLPAPAYDDTPLGEGILLPEWNYKQQQLRPDYCCLQPMLATTAQPAELPSHLKRTAHRLRRQFEALIPKRVWHKGQQNGSEIDLDAYLLHIAECRQGRMSAERGLYREFRGSSRDLACLLLADLSLSTDAWVNNNARVIDVIRDSLFLFAESLYATGDRFAMYGFSSRHRNHVRFHTIKTFEQSYDATVRGRIQAIKPGFYTRMGAAIRHASTLLNQQKLSQALLLLLTDGKPNDLDQYEGRYGVEDTRMALHEARKLGLQPFCVTIDEKARDYLPHIFGSHNYVVIRNPSELPRELPLLYARLTHS</sequence>
<dbReference type="SUPFAM" id="SSF53300">
    <property type="entry name" value="vWA-like"/>
    <property type="match status" value="1"/>
</dbReference>
<protein>
    <submittedName>
        <fullName evidence="3">Nitric oxide reductase activation protein</fullName>
    </submittedName>
</protein>
<dbReference type="PANTHER" id="PTHR41248:SF1">
    <property type="entry name" value="NORD PROTEIN"/>
    <property type="match status" value="1"/>
</dbReference>
<dbReference type="PATRIC" id="fig|1003181.4.peg.2944"/>
<dbReference type="Gene3D" id="3.40.50.410">
    <property type="entry name" value="von Willebrand factor, type A domain"/>
    <property type="match status" value="1"/>
</dbReference>
<name>A0A176S2D2_9GAMM</name>
<dbReference type="AlphaFoldDB" id="A0A176S2D2"/>
<evidence type="ECO:0000313" key="4">
    <source>
        <dbReference type="Proteomes" id="UP000076962"/>
    </source>
</evidence>
<organism evidence="3 4">
    <name type="scientific">Candidatus Thiomargarita nelsonii</name>
    <dbReference type="NCBI Taxonomy" id="1003181"/>
    <lineage>
        <taxon>Bacteria</taxon>
        <taxon>Pseudomonadati</taxon>
        <taxon>Pseudomonadota</taxon>
        <taxon>Gammaproteobacteria</taxon>
        <taxon>Thiotrichales</taxon>
        <taxon>Thiotrichaceae</taxon>
        <taxon>Thiomargarita</taxon>
    </lineage>
</organism>
<feature type="region of interest" description="Disordered" evidence="1">
    <location>
        <begin position="246"/>
        <end position="275"/>
    </location>
</feature>
<evidence type="ECO:0000256" key="1">
    <source>
        <dbReference type="SAM" id="MobiDB-lite"/>
    </source>
</evidence>
<accession>A0A176S2D2</accession>
<evidence type="ECO:0000259" key="2">
    <source>
        <dbReference type="PROSITE" id="PS50234"/>
    </source>
</evidence>
<dbReference type="InterPro" id="IPR036465">
    <property type="entry name" value="vWFA_dom_sf"/>
</dbReference>
<feature type="compositionally biased region" description="Basic and acidic residues" evidence="1">
    <location>
        <begin position="255"/>
        <end position="275"/>
    </location>
</feature>
<keyword evidence="4" id="KW-1185">Reference proteome</keyword>
<dbReference type="CDD" id="cd01454">
    <property type="entry name" value="vWA_norD_type"/>
    <property type="match status" value="1"/>
</dbReference>
<dbReference type="InterPro" id="IPR002035">
    <property type="entry name" value="VWF_A"/>
</dbReference>
<evidence type="ECO:0000313" key="3">
    <source>
        <dbReference type="EMBL" id="OAD22069.1"/>
    </source>
</evidence>
<gene>
    <name evidence="3" type="ORF">THIOM_002148</name>
</gene>
<proteinExistence type="predicted"/>
<dbReference type="SMART" id="SM00327">
    <property type="entry name" value="VWA"/>
    <property type="match status" value="1"/>
</dbReference>
<dbReference type="EMBL" id="LUTY01001193">
    <property type="protein sequence ID" value="OAD22069.1"/>
    <property type="molecule type" value="Genomic_DNA"/>
</dbReference>
<reference evidence="3 4" key="1">
    <citation type="submission" date="2016-05" db="EMBL/GenBank/DDBJ databases">
        <title>Single-cell genome of chain-forming Candidatus Thiomargarita nelsonii and comparison to other large sulfur-oxidizing bacteria.</title>
        <authorList>
            <person name="Winkel M."/>
            <person name="Salman V."/>
            <person name="Woyke T."/>
            <person name="Schulz-Vogt H."/>
            <person name="Richter M."/>
            <person name="Flood B."/>
            <person name="Bailey J."/>
            <person name="Amann R."/>
            <person name="Mussmann M."/>
        </authorList>
    </citation>
    <scope>NUCLEOTIDE SEQUENCE [LARGE SCALE GENOMIC DNA]</scope>
    <source>
        <strain evidence="3 4">THI036</strain>
    </source>
</reference>
<dbReference type="InterPro" id="IPR051928">
    <property type="entry name" value="NorD/CobT"/>
</dbReference>
<dbReference type="Proteomes" id="UP000076962">
    <property type="component" value="Unassembled WGS sequence"/>
</dbReference>
<comment type="caution">
    <text evidence="3">The sequence shown here is derived from an EMBL/GenBank/DDBJ whole genome shotgun (WGS) entry which is preliminary data.</text>
</comment>
<dbReference type="PROSITE" id="PS50234">
    <property type="entry name" value="VWFA"/>
    <property type="match status" value="1"/>
</dbReference>
<dbReference type="Pfam" id="PF00092">
    <property type="entry name" value="VWA"/>
    <property type="match status" value="1"/>
</dbReference>
<dbReference type="PANTHER" id="PTHR41248">
    <property type="entry name" value="NORD PROTEIN"/>
    <property type="match status" value="1"/>
</dbReference>
<feature type="domain" description="VWFA" evidence="2">
    <location>
        <begin position="452"/>
        <end position="641"/>
    </location>
</feature>